<dbReference type="OrthoDB" id="164665at2"/>
<reference evidence="1 2" key="1">
    <citation type="journal article" date="2014" name="Int. J. Syst. Evol. Microbiol.">
        <title>Ramlibacter solisilvae sp. nov., isolated from forest soil, and emended description of the genus Ramlibacter.</title>
        <authorList>
            <person name="Lee H.J."/>
            <person name="Lee S.H."/>
            <person name="Lee S.S."/>
            <person name="Lee J.S."/>
            <person name="Kim Y."/>
            <person name="Kim S.C."/>
            <person name="Jeon C.O."/>
        </authorList>
    </citation>
    <scope>NUCLEOTIDE SEQUENCE [LARGE SCALE GENOMIC DNA]</scope>
    <source>
        <strain evidence="1 2">5-10</strain>
    </source>
</reference>
<sequence length="365" mass="40697">MPASQWRAGDWVQVRSREEILATLDEQGRLDGMPFMPEMLAFCGQTLRVFKRAHKTCDTIAYSGIRKLERTVQLEVRCDGSAHGGCEAACSLFWNEAWLRPAAAPGAPEPLSRATPAAPRARGCSIEQLMAATQQGQDPEKGPRYACQATEILNASQPMSNYDMGQYVEDYRSGNVGLGTLLRGTVYRVSMYVLRRADRWGRRIGLGDALARAVMAGYDLLQRLLPHGIPFPRRQGLVPSGQQTPQQGLGGIGPGSCVRVKPYREILATLDGSNKTRGLYFDAEHVPYCDKEFRVRSLVNQIVDERTGYMLRFKSPSIILESAVCQGAYSDNRMFCPRSIYPYWRPIWLTPVERLRGKDGSAAEL</sequence>
<protein>
    <submittedName>
        <fullName evidence="1">Uncharacterized protein</fullName>
    </submittedName>
</protein>
<dbReference type="RefSeq" id="WP_061495156.1">
    <property type="nucleotide sequence ID" value="NZ_CP010951.1"/>
</dbReference>
<evidence type="ECO:0000313" key="2">
    <source>
        <dbReference type="Proteomes" id="UP000070433"/>
    </source>
</evidence>
<evidence type="ECO:0000313" key="1">
    <source>
        <dbReference type="EMBL" id="AMO21677.1"/>
    </source>
</evidence>
<keyword evidence="2" id="KW-1185">Reference proteome</keyword>
<proteinExistence type="predicted"/>
<gene>
    <name evidence="1" type="ORF">UC35_00815</name>
</gene>
<organism evidence="1 2">
    <name type="scientific">Ramlibacter tataouinensis</name>
    <dbReference type="NCBI Taxonomy" id="94132"/>
    <lineage>
        <taxon>Bacteria</taxon>
        <taxon>Pseudomonadati</taxon>
        <taxon>Pseudomonadota</taxon>
        <taxon>Betaproteobacteria</taxon>
        <taxon>Burkholderiales</taxon>
        <taxon>Comamonadaceae</taxon>
        <taxon>Ramlibacter</taxon>
    </lineage>
</organism>
<dbReference type="AlphaFoldDB" id="A0A127JNU7"/>
<dbReference type="EMBL" id="CP010951">
    <property type="protein sequence ID" value="AMO21677.1"/>
    <property type="molecule type" value="Genomic_DNA"/>
</dbReference>
<name>A0A127JNU7_9BURK</name>
<accession>A0A127JNU7</accession>
<dbReference type="Proteomes" id="UP000070433">
    <property type="component" value="Chromosome"/>
</dbReference>